<dbReference type="AlphaFoldDB" id="A9WHX8"/>
<dbReference type="KEGG" id="cau:Caur_2461"/>
<keyword evidence="4 7" id="KW-1133">Transmembrane helix</keyword>
<dbReference type="GO" id="GO:0000272">
    <property type="term" value="P:polysaccharide catabolic process"/>
    <property type="evidence" value="ECO:0007669"/>
    <property type="project" value="InterPro"/>
</dbReference>
<feature type="domain" description="Glycoside hydrolase family 5" evidence="8">
    <location>
        <begin position="126"/>
        <end position="305"/>
    </location>
</feature>
<feature type="transmembrane region" description="Helical" evidence="7">
    <location>
        <begin position="894"/>
        <end position="911"/>
    </location>
</feature>
<feature type="transmembrane region" description="Helical" evidence="7">
    <location>
        <begin position="760"/>
        <end position="777"/>
    </location>
</feature>
<evidence type="ECO:0000256" key="7">
    <source>
        <dbReference type="SAM" id="Phobius"/>
    </source>
</evidence>
<dbReference type="eggNOG" id="COG3307">
    <property type="taxonomic scope" value="Bacteria"/>
</dbReference>
<proteinExistence type="predicted"/>
<feature type="transmembrane region" description="Helical" evidence="7">
    <location>
        <begin position="74"/>
        <end position="94"/>
    </location>
</feature>
<dbReference type="STRING" id="324602.Caur_2461"/>
<keyword evidence="2 7" id="KW-0812">Transmembrane</keyword>
<name>A9WHX8_CHLAA</name>
<keyword evidence="11" id="KW-1185">Reference proteome</keyword>
<evidence type="ECO:0000313" key="10">
    <source>
        <dbReference type="EMBL" id="ABY35669.1"/>
    </source>
</evidence>
<feature type="transmembrane region" description="Helical" evidence="7">
    <location>
        <begin position="1000"/>
        <end position="1021"/>
    </location>
</feature>
<organism evidence="10 11">
    <name type="scientific">Chloroflexus aurantiacus (strain ATCC 29366 / DSM 635 / J-10-fl)</name>
    <dbReference type="NCBI Taxonomy" id="324602"/>
    <lineage>
        <taxon>Bacteria</taxon>
        <taxon>Bacillati</taxon>
        <taxon>Chloroflexota</taxon>
        <taxon>Chloroflexia</taxon>
        <taxon>Chloroflexales</taxon>
        <taxon>Chloroflexineae</taxon>
        <taxon>Chloroflexaceae</taxon>
        <taxon>Chloroflexus</taxon>
    </lineage>
</organism>
<dbReference type="GO" id="GO:0016020">
    <property type="term" value="C:membrane"/>
    <property type="evidence" value="ECO:0007669"/>
    <property type="project" value="UniProtKB-SubCell"/>
</dbReference>
<feature type="transmembrane region" description="Helical" evidence="7">
    <location>
        <begin position="664"/>
        <end position="682"/>
    </location>
</feature>
<dbReference type="Pfam" id="PF04932">
    <property type="entry name" value="Wzy_C"/>
    <property type="match status" value="1"/>
</dbReference>
<evidence type="ECO:0000256" key="5">
    <source>
        <dbReference type="ARBA" id="ARBA00023136"/>
    </source>
</evidence>
<evidence type="ECO:0000256" key="6">
    <source>
        <dbReference type="ARBA" id="ARBA00023295"/>
    </source>
</evidence>
<dbReference type="InterPro" id="IPR051923">
    <property type="entry name" value="Glycosyl_Hydrolase_39"/>
</dbReference>
<feature type="transmembrane region" description="Helical" evidence="7">
    <location>
        <begin position="870"/>
        <end position="888"/>
    </location>
</feature>
<keyword evidence="6" id="KW-0326">Glycosidase</keyword>
<evidence type="ECO:0000256" key="4">
    <source>
        <dbReference type="ARBA" id="ARBA00022989"/>
    </source>
</evidence>
<reference evidence="11" key="1">
    <citation type="journal article" date="2011" name="BMC Genomics">
        <title>Complete genome sequence of the filamentous anoxygenic phototrophic bacterium Chloroflexus aurantiacus.</title>
        <authorList>
            <person name="Tang K.H."/>
            <person name="Barry K."/>
            <person name="Chertkov O."/>
            <person name="Dalin E."/>
            <person name="Han C.S."/>
            <person name="Hauser L.J."/>
            <person name="Honchak B.M."/>
            <person name="Karbach L.E."/>
            <person name="Land M.L."/>
            <person name="Lapidus A."/>
            <person name="Larimer F.W."/>
            <person name="Mikhailova N."/>
            <person name="Pitluck S."/>
            <person name="Pierson B.K."/>
            <person name="Blankenship R.E."/>
        </authorList>
    </citation>
    <scope>NUCLEOTIDE SEQUENCE [LARGE SCALE GENOMIC DNA]</scope>
    <source>
        <strain evidence="11">ATCC 29366 / DSM 635 / J-10-fl</strain>
    </source>
</reference>
<evidence type="ECO:0000256" key="3">
    <source>
        <dbReference type="ARBA" id="ARBA00022801"/>
    </source>
</evidence>
<feature type="transmembrane region" description="Helical" evidence="7">
    <location>
        <begin position="789"/>
        <end position="813"/>
    </location>
</feature>
<dbReference type="SUPFAM" id="SSF51445">
    <property type="entry name" value="(Trans)glycosidases"/>
    <property type="match status" value="1"/>
</dbReference>
<dbReference type="EMBL" id="CP000909">
    <property type="protein sequence ID" value="ABY35669.1"/>
    <property type="molecule type" value="Genomic_DNA"/>
</dbReference>
<dbReference type="PANTHER" id="PTHR12631:SF10">
    <property type="entry name" value="BETA-XYLOSIDASE-LIKE PROTEIN-RELATED"/>
    <property type="match status" value="1"/>
</dbReference>
<gene>
    <name evidence="10" type="ordered locus">Caur_2461</name>
</gene>
<dbReference type="eggNOG" id="COG3664">
    <property type="taxonomic scope" value="Bacteria"/>
</dbReference>
<feature type="transmembrane region" description="Helical" evidence="7">
    <location>
        <begin position="724"/>
        <end position="748"/>
    </location>
</feature>
<dbReference type="Proteomes" id="UP000002008">
    <property type="component" value="Chromosome"/>
</dbReference>
<comment type="subcellular location">
    <subcellularLocation>
        <location evidence="1">Membrane</location>
        <topology evidence="1">Multi-pass membrane protein</topology>
    </subcellularLocation>
</comment>
<dbReference type="Pfam" id="PF00150">
    <property type="entry name" value="Cellulase"/>
    <property type="match status" value="1"/>
</dbReference>
<feature type="transmembrane region" description="Helical" evidence="7">
    <location>
        <begin position="1033"/>
        <end position="1058"/>
    </location>
</feature>
<dbReference type="EnsemblBacteria" id="ABY35669">
    <property type="protein sequence ID" value="ABY35669"/>
    <property type="gene ID" value="Caur_2461"/>
</dbReference>
<dbReference type="GO" id="GO:0004553">
    <property type="term" value="F:hydrolase activity, hydrolyzing O-glycosyl compounds"/>
    <property type="evidence" value="ECO:0000318"/>
    <property type="project" value="GO_Central"/>
</dbReference>
<evidence type="ECO:0000259" key="9">
    <source>
        <dbReference type="Pfam" id="PF04932"/>
    </source>
</evidence>
<dbReference type="Gene3D" id="3.20.20.80">
    <property type="entry name" value="Glycosidases"/>
    <property type="match status" value="1"/>
</dbReference>
<dbReference type="InterPro" id="IPR017853">
    <property type="entry name" value="GH"/>
</dbReference>
<dbReference type="RefSeq" id="WP_012258322.1">
    <property type="nucleotide sequence ID" value="NC_010175.1"/>
</dbReference>
<dbReference type="InParanoid" id="A9WHX8"/>
<evidence type="ECO:0000256" key="2">
    <source>
        <dbReference type="ARBA" id="ARBA00022692"/>
    </source>
</evidence>
<evidence type="ECO:0000259" key="8">
    <source>
        <dbReference type="Pfam" id="PF00150"/>
    </source>
</evidence>
<dbReference type="PATRIC" id="fig|324602.8.peg.2775"/>
<keyword evidence="5 7" id="KW-0472">Membrane</keyword>
<accession>A9WHX8</accession>
<evidence type="ECO:0000313" key="11">
    <source>
        <dbReference type="Proteomes" id="UP000002008"/>
    </source>
</evidence>
<sequence length="1083" mass="119593">MPSHRLIVLQKLLLLLAPFSYLLSSISYLLSSTSYLLSSISYFLPNYASPLLLDIRHLLDYTLRAMWRNTVLRMFLLCSLGVLLTAALGVVVWLDNAALRGIASRSPISSPFPYTDGPALGVNVFNLHLEPDPTAADRTFALVRALGARYVRMQVPWEDIEIHGRGDFTDRRNEATIGVVSSWAKYDRIVDAAVAHGIELIMRVDRPPDWAREQGRSTPEFVAGLAVDGNSTGPPDDLADYGRFLTELVTRYRGKVTYFQIWNEPNLKNEWGWQEPKPADFLALLRVGYEAVKSANPDAVVLFPGLAPTDGLDPRAPMTELEYLDAIYRLGGAAYFDIMAAQNYGLGQPPTEHRYVFLRGRDNWNWHRPIDTRNDVSRVVLLREVMERHGDVATPVWVTEFGYNAAPDTIPAERRFVWGPPVDEQTKGAYLVAQIERARREWPWMGVMNIWMLRYGGYAEPDPADPTPYFALVSRDWQLLSSYQIVQAYMQAPPVAHVGVHDWSHPAVERTVDGWRVRFAGTGLEFYGGSPTTVLLDGDAITLKANAVHGLADTTHVIELRGGSAPTGFAVVRDLPWQFPADYGPLLLFAGIAVIGALTMRTALALLDHLIARWSQIAASRREWIIFALQGITLAIAYRASAQLPLTMIGLLPFIGLSIARPDLALRWVVITVPLYFLPKGLFDSRFGIRDSGIYLPLHEVTLIIAAVATLIRDWRRMRWPALPALPVAVWAMMPAVLVLIGGIWGVIIADMRGPALRELRWMIIEPLLFAALIWWHERQGRAVVYPALIGWLAAGAVSALVALAQVGGVNLVPLFGTKIGHGTDLVATEGVVRATGLYGHPNNLGLAMGRVWPLAAALAWAAWQQRRQWLALTFAGIALLALAALTVSFSRGAYLGALVAGGCLIFFAATPRLRYRLIIGAGVGVLLMAIMLSALGIERLSLLTGSSTIRLSTWRAALAMLADHPLGIGLDQFLVVYQQYIDPALRDTNEVYTAHPHNLILDLLLRGGPLLLLGLGWATWRMVRVPMHAPSLALAVGVAATMAGALTHGLVDAFYFWPDLAFSFWLLVVVREWSIPASTIPE</sequence>
<feature type="transmembrane region" description="Helical" evidence="7">
    <location>
        <begin position="694"/>
        <end position="712"/>
    </location>
</feature>
<dbReference type="PANTHER" id="PTHR12631">
    <property type="entry name" value="ALPHA-L-IDURONIDASE"/>
    <property type="match status" value="1"/>
</dbReference>
<dbReference type="CAZy" id="GH39">
    <property type="family name" value="Glycoside Hydrolase Family 39"/>
</dbReference>
<keyword evidence="3" id="KW-0378">Hydrolase</keyword>
<dbReference type="InterPro" id="IPR007016">
    <property type="entry name" value="O-antigen_ligase-rel_domated"/>
</dbReference>
<feature type="domain" description="O-antigen ligase-related" evidence="9">
    <location>
        <begin position="878"/>
        <end position="1015"/>
    </location>
</feature>
<protein>
    <submittedName>
        <fullName evidence="10">O-antigen polymerase</fullName>
    </submittedName>
</protein>
<feature type="transmembrane region" description="Helical" evidence="7">
    <location>
        <begin position="918"/>
        <end position="938"/>
    </location>
</feature>
<evidence type="ECO:0000256" key="1">
    <source>
        <dbReference type="ARBA" id="ARBA00004141"/>
    </source>
</evidence>
<dbReference type="HOGENOM" id="CLU_296421_0_0_0"/>
<dbReference type="InterPro" id="IPR001547">
    <property type="entry name" value="Glyco_hydro_5"/>
</dbReference>